<keyword evidence="2" id="KW-1185">Reference proteome</keyword>
<dbReference type="Proteomes" id="UP000198582">
    <property type="component" value="Unassembled WGS sequence"/>
</dbReference>
<dbReference type="EMBL" id="FOEF01000016">
    <property type="protein sequence ID" value="SEP51642.1"/>
    <property type="molecule type" value="Genomic_DNA"/>
</dbReference>
<gene>
    <name evidence="1" type="ORF">SAMN04489732_116184</name>
</gene>
<evidence type="ECO:0000313" key="1">
    <source>
        <dbReference type="EMBL" id="SEP51642.1"/>
    </source>
</evidence>
<protein>
    <submittedName>
        <fullName evidence="1">Uncharacterized protein</fullName>
    </submittedName>
</protein>
<sequence length="50" mass="4848">MFTAAPDVVVGLAAGAISVEQAVAAGGFRGDSNVLRTVFALSGRTPADGG</sequence>
<organism evidence="1 2">
    <name type="scientific">Amycolatopsis saalfeldensis</name>
    <dbReference type="NCBI Taxonomy" id="394193"/>
    <lineage>
        <taxon>Bacteria</taxon>
        <taxon>Bacillati</taxon>
        <taxon>Actinomycetota</taxon>
        <taxon>Actinomycetes</taxon>
        <taxon>Pseudonocardiales</taxon>
        <taxon>Pseudonocardiaceae</taxon>
        <taxon>Amycolatopsis</taxon>
    </lineage>
</organism>
<evidence type="ECO:0000313" key="2">
    <source>
        <dbReference type="Proteomes" id="UP000198582"/>
    </source>
</evidence>
<dbReference type="AlphaFoldDB" id="A0A1H8YHV2"/>
<accession>A0A1H8YHV2</accession>
<reference evidence="1 2" key="1">
    <citation type="submission" date="2016-10" db="EMBL/GenBank/DDBJ databases">
        <authorList>
            <person name="de Groot N.N."/>
        </authorList>
    </citation>
    <scope>NUCLEOTIDE SEQUENCE [LARGE SCALE GENOMIC DNA]</scope>
    <source>
        <strain evidence="1 2">DSM 44993</strain>
    </source>
</reference>
<name>A0A1H8YHV2_9PSEU</name>
<proteinExistence type="predicted"/>